<sequence>MAEPEKTASEKLVGNVALTLWARGAMIVATSLILPIALMIGSRAVSNIDKLSEKLDSIKEQAIEQSGEIKALRQLSTTQQQILADHETRVRALERGAMPVVRQ</sequence>
<proteinExistence type="predicted"/>
<evidence type="ECO:0000256" key="1">
    <source>
        <dbReference type="SAM" id="Coils"/>
    </source>
</evidence>
<feature type="coiled-coil region" evidence="1">
    <location>
        <begin position="48"/>
        <end position="75"/>
    </location>
</feature>
<reference evidence="3 4" key="1">
    <citation type="journal article" date="2012" name="Microbes Environ.">
        <title>Complete genome sequence of Bradyrhizobium sp. S23321: insights into symbiosis evolution in soil oligotrophs.</title>
        <authorList>
            <person name="Okubo T."/>
            <person name="Tsukui T."/>
            <person name="Maita H."/>
            <person name="Okamoto S."/>
            <person name="Oshima K."/>
            <person name="Fujisawa T."/>
            <person name="Saito A."/>
            <person name="Futamata H."/>
            <person name="Hattori R."/>
            <person name="Shimomura Y."/>
            <person name="Haruta S."/>
            <person name="Morimoto S."/>
            <person name="Wang Y."/>
            <person name="Sakai Y."/>
            <person name="Hattori M."/>
            <person name="Aizawa S."/>
            <person name="Nagashima K.V.P."/>
            <person name="Masuda S."/>
            <person name="Hattori T."/>
            <person name="Yamashita A."/>
            <person name="Bao Z."/>
            <person name="Hayatsu M."/>
            <person name="Kajiya-Kanegae H."/>
            <person name="Yoshinaga I."/>
            <person name="Sakamoto K."/>
            <person name="Toyota K."/>
            <person name="Nakao M."/>
            <person name="Kohara M."/>
            <person name="Anda M."/>
            <person name="Niwa R."/>
            <person name="Jung-Hwan P."/>
            <person name="Sameshima-Saito R."/>
            <person name="Tokuda S."/>
            <person name="Yamamoto S."/>
            <person name="Yamamoto S."/>
            <person name="Yokoyama T."/>
            <person name="Akutsu T."/>
            <person name="Nakamura Y."/>
            <person name="Nakahira-Yanaka Y."/>
            <person name="Takada Hoshino Y."/>
            <person name="Hirakawa H."/>
            <person name="Mitsui H."/>
            <person name="Terasawa K."/>
            <person name="Itakura M."/>
            <person name="Sato S."/>
            <person name="Ikeda-Ohtsubo W."/>
            <person name="Sakakura N."/>
            <person name="Kaminuma E."/>
            <person name="Minamisawa K."/>
        </authorList>
    </citation>
    <scope>NUCLEOTIDE SEQUENCE [LARGE SCALE GENOMIC DNA]</scope>
    <source>
        <strain evidence="3 4">S23321</strain>
    </source>
</reference>
<dbReference type="RefSeq" id="WP_015686304.1">
    <property type="nucleotide sequence ID" value="NC_017082.1"/>
</dbReference>
<gene>
    <name evidence="3" type="ORF">S23_38220</name>
</gene>
<keyword evidence="2" id="KW-0812">Transmembrane</keyword>
<evidence type="ECO:0000313" key="3">
    <source>
        <dbReference type="EMBL" id="BAL77017.1"/>
    </source>
</evidence>
<keyword evidence="4" id="KW-1185">Reference proteome</keyword>
<dbReference type="AlphaFoldDB" id="A0AAI8QC65"/>
<evidence type="ECO:0000313" key="4">
    <source>
        <dbReference type="Proteomes" id="UP000007886"/>
    </source>
</evidence>
<keyword evidence="1" id="KW-0175">Coiled coil</keyword>
<dbReference type="Proteomes" id="UP000007886">
    <property type="component" value="Chromosome"/>
</dbReference>
<name>A0AAI8QC65_9BRAD</name>
<organism evidence="3 4">
    <name type="scientific">Bradyrhizobium cosmicum</name>
    <dbReference type="NCBI Taxonomy" id="1404864"/>
    <lineage>
        <taxon>Bacteria</taxon>
        <taxon>Pseudomonadati</taxon>
        <taxon>Pseudomonadota</taxon>
        <taxon>Alphaproteobacteria</taxon>
        <taxon>Hyphomicrobiales</taxon>
        <taxon>Nitrobacteraceae</taxon>
        <taxon>Bradyrhizobium</taxon>
    </lineage>
</organism>
<feature type="transmembrane region" description="Helical" evidence="2">
    <location>
        <begin position="20"/>
        <end position="40"/>
    </location>
</feature>
<dbReference type="KEGG" id="brs:S23_38220"/>
<protein>
    <submittedName>
        <fullName evidence="3">Uncharacterized protein</fullName>
    </submittedName>
</protein>
<keyword evidence="2" id="KW-1133">Transmembrane helix</keyword>
<keyword evidence="2" id="KW-0472">Membrane</keyword>
<dbReference type="EMBL" id="AP012279">
    <property type="protein sequence ID" value="BAL77017.1"/>
    <property type="molecule type" value="Genomic_DNA"/>
</dbReference>
<accession>A0AAI8QC65</accession>
<evidence type="ECO:0000256" key="2">
    <source>
        <dbReference type="SAM" id="Phobius"/>
    </source>
</evidence>